<organism evidence="1 2">
    <name type="scientific">Branchiostoma lanceolatum</name>
    <name type="common">Common lancelet</name>
    <name type="synonym">Amphioxus lanceolatum</name>
    <dbReference type="NCBI Taxonomy" id="7740"/>
    <lineage>
        <taxon>Eukaryota</taxon>
        <taxon>Metazoa</taxon>
        <taxon>Chordata</taxon>
        <taxon>Cephalochordata</taxon>
        <taxon>Leptocardii</taxon>
        <taxon>Amphioxiformes</taxon>
        <taxon>Branchiostomatidae</taxon>
        <taxon>Branchiostoma</taxon>
    </lineage>
</organism>
<reference evidence="1" key="1">
    <citation type="submission" date="2022-01" db="EMBL/GenBank/DDBJ databases">
        <authorList>
            <person name="Braso-Vives M."/>
        </authorList>
    </citation>
    <scope>NUCLEOTIDE SEQUENCE</scope>
</reference>
<dbReference type="OrthoDB" id="6499288at2759"/>
<accession>A0A8J9VBL3</accession>
<sequence>MSAVRCNVPGCSSNLRRGDLPHHLATYQEAHLRQVSSLARQMKRQLAGAEWTGEQRLTPVKARGLTISSSNWTIEAFQEKVGRGQKLFVSPTFRRFEGNWRMVMEKKERWVLGLQLLSRLEAILLRFKIAILPPPNTDAEIMATGREGVMMTEGSAKGLQVNMSQEDLEAFTMEDGSLCIQVFLQEVDVV</sequence>
<protein>
    <submittedName>
        <fullName evidence="1">Hypp624 protein</fullName>
    </submittedName>
</protein>
<keyword evidence="2" id="KW-1185">Reference proteome</keyword>
<dbReference type="EMBL" id="OV696686">
    <property type="protein sequence ID" value="CAH1233175.1"/>
    <property type="molecule type" value="Genomic_DNA"/>
</dbReference>
<name>A0A8J9VBL3_BRALA</name>
<gene>
    <name evidence="1" type="primary">Hypp624</name>
    <name evidence="1" type="ORF">BLAG_LOCUS2019</name>
</gene>
<evidence type="ECO:0000313" key="1">
    <source>
        <dbReference type="EMBL" id="CAH1233175.1"/>
    </source>
</evidence>
<proteinExistence type="predicted"/>
<evidence type="ECO:0000313" key="2">
    <source>
        <dbReference type="Proteomes" id="UP000838412"/>
    </source>
</evidence>
<dbReference type="AlphaFoldDB" id="A0A8J9VBL3"/>
<dbReference type="Proteomes" id="UP000838412">
    <property type="component" value="Chromosome 1"/>
</dbReference>